<keyword evidence="9" id="KW-1185">Reference proteome</keyword>
<dbReference type="KEGG" id="bana:BARAN1_0335"/>
<dbReference type="InterPro" id="IPR018194">
    <property type="entry name" value="Ni-dep_hyd_lsu_Ni_BS"/>
</dbReference>
<proteinExistence type="inferred from homology"/>
<dbReference type="Pfam" id="PF00374">
    <property type="entry name" value="NiFeSe_Hases"/>
    <property type="match status" value="2"/>
</dbReference>
<dbReference type="PROSITE" id="PS00507">
    <property type="entry name" value="NI_HGENASE_L_1"/>
    <property type="match status" value="1"/>
</dbReference>
<name>A0A2X3L0R9_9BACT</name>
<comment type="cofactor">
    <cofactor evidence="6">
        <name>Fe cation</name>
        <dbReference type="ChEBI" id="CHEBI:24875"/>
    </cofactor>
</comment>
<dbReference type="PANTHER" id="PTHR43600">
    <property type="entry name" value="COENZYME F420 HYDROGENASE, SUBUNIT ALPHA"/>
    <property type="match status" value="1"/>
</dbReference>
<dbReference type="Proteomes" id="UP000249818">
    <property type="component" value="Chromosome BARAN1"/>
</dbReference>
<dbReference type="RefSeq" id="WP_122030589.1">
    <property type="nucleotide sequence ID" value="NZ_LS483254.1"/>
</dbReference>
<feature type="binding site" evidence="6">
    <location>
        <position position="64"/>
    </location>
    <ligand>
        <name>Ni(2+)</name>
        <dbReference type="ChEBI" id="CHEBI:49786"/>
    </ligand>
</feature>
<protein>
    <submittedName>
        <fullName evidence="8">F420-non-reducing hydrogenase iron-sulfur subunit A</fullName>
        <ecNumber evidence="8">1.12.99.-</ecNumber>
    </submittedName>
</protein>
<comment type="similarity">
    <text evidence="2 7">Belongs to the [NiFe]/[NiFeSe] hydrogenase large subunit family.</text>
</comment>
<keyword evidence="6" id="KW-0460">Magnesium</keyword>
<dbReference type="InterPro" id="IPR001501">
    <property type="entry name" value="Ni-dep_hyd_lsu"/>
</dbReference>
<evidence type="ECO:0000256" key="4">
    <source>
        <dbReference type="ARBA" id="ARBA00022723"/>
    </source>
</evidence>
<evidence type="ECO:0000313" key="8">
    <source>
        <dbReference type="EMBL" id="SQD92360.1"/>
    </source>
</evidence>
<keyword evidence="4 6" id="KW-0479">Metal-binding</keyword>
<evidence type="ECO:0000256" key="3">
    <source>
        <dbReference type="ARBA" id="ARBA00022596"/>
    </source>
</evidence>
<dbReference type="EMBL" id="LS483254">
    <property type="protein sequence ID" value="SQD92360.1"/>
    <property type="molecule type" value="Genomic_DNA"/>
</dbReference>
<dbReference type="Gene3D" id="1.10.645.10">
    <property type="entry name" value="Cytochrome-c3 Hydrogenase, chain B"/>
    <property type="match status" value="1"/>
</dbReference>
<evidence type="ECO:0000256" key="5">
    <source>
        <dbReference type="ARBA" id="ARBA00023002"/>
    </source>
</evidence>
<feature type="binding site" evidence="6">
    <location>
        <position position="406"/>
    </location>
    <ligand>
        <name>Mg(2+)</name>
        <dbReference type="ChEBI" id="CHEBI:18420"/>
    </ligand>
</feature>
<accession>A0A2X3L0R9</accession>
<comment type="cofactor">
    <cofactor evidence="1 6">
        <name>Ni(2+)</name>
        <dbReference type="ChEBI" id="CHEBI:49786"/>
    </cofactor>
</comment>
<dbReference type="GO" id="GO:0016151">
    <property type="term" value="F:nickel cation binding"/>
    <property type="evidence" value="ECO:0007669"/>
    <property type="project" value="InterPro"/>
</dbReference>
<feature type="binding site" evidence="6">
    <location>
        <position position="455"/>
    </location>
    <ligand>
        <name>Fe cation</name>
        <dbReference type="ChEBI" id="CHEBI:24875"/>
    </ligand>
</feature>
<feature type="binding site" evidence="6">
    <location>
        <position position="452"/>
    </location>
    <ligand>
        <name>Ni(2+)</name>
        <dbReference type="ChEBI" id="CHEBI:49786"/>
    </ligand>
</feature>
<evidence type="ECO:0000256" key="6">
    <source>
        <dbReference type="PIRSR" id="PIRSR601501-1"/>
    </source>
</evidence>
<keyword evidence="3 6" id="KW-0533">Nickel</keyword>
<evidence type="ECO:0000256" key="2">
    <source>
        <dbReference type="ARBA" id="ARBA00009292"/>
    </source>
</evidence>
<evidence type="ECO:0000256" key="1">
    <source>
        <dbReference type="ARBA" id="ARBA00001967"/>
    </source>
</evidence>
<dbReference type="EC" id="1.12.99.-" evidence="8"/>
<evidence type="ECO:0000256" key="7">
    <source>
        <dbReference type="RuleBase" id="RU003896"/>
    </source>
</evidence>
<dbReference type="GO" id="GO:0008901">
    <property type="term" value="F:ferredoxin hydrogenase activity"/>
    <property type="evidence" value="ECO:0007669"/>
    <property type="project" value="InterPro"/>
</dbReference>
<dbReference type="OrthoDB" id="9761717at2"/>
<dbReference type="AlphaFoldDB" id="A0A2X3L0R9"/>
<feature type="binding site" evidence="6">
    <location>
        <position position="64"/>
    </location>
    <ligand>
        <name>Fe cation</name>
        <dbReference type="ChEBI" id="CHEBI:24875"/>
    </ligand>
</feature>
<reference evidence="9" key="1">
    <citation type="submission" date="2018-05" db="EMBL/GenBank/DDBJ databases">
        <authorList>
            <person name="Hao L."/>
        </authorList>
    </citation>
    <scope>NUCLEOTIDE SEQUENCE [LARGE SCALE GENOMIC DNA]</scope>
</reference>
<dbReference type="PANTHER" id="PTHR43600:SF2">
    <property type="entry name" value="F420-NON-REDUCING HYDROGENASE VHU SUBUNIT A"/>
    <property type="match status" value="1"/>
</dbReference>
<dbReference type="InterPro" id="IPR029014">
    <property type="entry name" value="NiFe-Hase_large"/>
</dbReference>
<feature type="binding site" evidence="6">
    <location>
        <position position="458"/>
    </location>
    <ligand>
        <name>Mg(2+)</name>
        <dbReference type="ChEBI" id="CHEBI:18420"/>
    </ligand>
</feature>
<gene>
    <name evidence="8" type="primary">mvhA</name>
    <name evidence="8" type="ORF">BARAN1_0335</name>
</gene>
<sequence>MKKLTIDPITRLEGHGKILLYLDEAGGLKGAVLQVPELRGFEAFCCGRPGEEMPQITERICGVCPEAHHLASARALDAAYNAAVPAPAWIQRELFYNTYIFADHLLHLVFLGGPDLLLPADTPKANRNVLGVLEAFPELGREVVTVRARAQRILEIIGGRAIHPVFALPGGVARPLTGDERNEIRSHTAAMVALARTFVTFFHEEVLPDPGYQSLLALPQAHLPTHYLGLVDPNLAPSFCRGQLRAVSPDGTELFRLDGAAALDRIAERSEPWTYVKFPYLKEPGWTGFEAGAGSGIYRVGPLARLNVAERMATPLAQEEYERFLDFFGAKPVHATFAYHWARLVEMVQAAEAAAALAEEKGLTETEIRGKLGEPGAGVGVVEAARGTLFHRYALDEQGLIAEVNLIVATTHNAAGIGLSVKGMAEGVVRKKDLDEVLLNRIEMAFRAYDPCLACATHFLPGEMPLAIEIYNAEGRLERRISR</sequence>
<feature type="binding site" evidence="6">
    <location>
        <position position="61"/>
    </location>
    <ligand>
        <name>Ni(2+)</name>
        <dbReference type="ChEBI" id="CHEBI:49786"/>
    </ligand>
</feature>
<feature type="binding site" evidence="6">
    <location>
        <position position="42"/>
    </location>
    <ligand>
        <name>Mg(2+)</name>
        <dbReference type="ChEBI" id="CHEBI:18420"/>
    </ligand>
</feature>
<keyword evidence="6" id="KW-0408">Iron</keyword>
<dbReference type="PROSITE" id="PS00508">
    <property type="entry name" value="NI_HGENASE_L_2"/>
    <property type="match status" value="1"/>
</dbReference>
<keyword evidence="5 7" id="KW-0560">Oxidoreductase</keyword>
<dbReference type="SUPFAM" id="SSF56762">
    <property type="entry name" value="HydB/Nqo4-like"/>
    <property type="match status" value="1"/>
</dbReference>
<organism evidence="8 9">
    <name type="scientific">Candidatus Bipolaricaulis anaerobius</name>
    <dbReference type="NCBI Taxonomy" id="2026885"/>
    <lineage>
        <taxon>Bacteria</taxon>
        <taxon>Candidatus Bipolaricaulota</taxon>
        <taxon>Candidatus Bipolaricaulia</taxon>
        <taxon>Candidatus Bipolaricaulales</taxon>
        <taxon>Candidatus Bipolaricaulaceae</taxon>
        <taxon>Candidatus Bipolaricaulis</taxon>
    </lineage>
</organism>
<evidence type="ECO:0000313" key="9">
    <source>
        <dbReference type="Proteomes" id="UP000249818"/>
    </source>
</evidence>